<keyword evidence="9" id="KW-1185">Reference proteome</keyword>
<feature type="transmembrane region" description="Helical" evidence="7">
    <location>
        <begin position="466"/>
        <end position="484"/>
    </location>
</feature>
<dbReference type="GO" id="GO:0005886">
    <property type="term" value="C:plasma membrane"/>
    <property type="evidence" value="ECO:0007669"/>
    <property type="project" value="TreeGrafter"/>
</dbReference>
<evidence type="ECO:0000256" key="3">
    <source>
        <dbReference type="ARBA" id="ARBA00022448"/>
    </source>
</evidence>
<dbReference type="AlphaFoldDB" id="A0A4Q7KJV6"/>
<evidence type="ECO:0000313" key="9">
    <source>
        <dbReference type="Proteomes" id="UP000294257"/>
    </source>
</evidence>
<feature type="transmembrane region" description="Helical" evidence="7">
    <location>
        <begin position="378"/>
        <end position="411"/>
    </location>
</feature>
<name>A0A4Q7KJV6_9PSEU</name>
<comment type="caution">
    <text evidence="8">The sequence shown here is derived from an EMBL/GenBank/DDBJ whole genome shotgun (WGS) entry which is preliminary data.</text>
</comment>
<dbReference type="GO" id="GO:0012505">
    <property type="term" value="C:endomembrane system"/>
    <property type="evidence" value="ECO:0007669"/>
    <property type="project" value="UniProtKB-SubCell"/>
</dbReference>
<gene>
    <name evidence="8" type="ORF">EV193_106102</name>
</gene>
<evidence type="ECO:0000256" key="7">
    <source>
        <dbReference type="SAM" id="Phobius"/>
    </source>
</evidence>
<dbReference type="PANTHER" id="PTHR43337">
    <property type="entry name" value="XANTHINE/URACIL PERMEASE C887.17-RELATED"/>
    <property type="match status" value="1"/>
</dbReference>
<reference evidence="8 9" key="1">
    <citation type="submission" date="2019-02" db="EMBL/GenBank/DDBJ databases">
        <title>Genomic Encyclopedia of Type Strains, Phase IV (KMG-IV): sequencing the most valuable type-strain genomes for metagenomic binning, comparative biology and taxonomic classification.</title>
        <authorList>
            <person name="Goeker M."/>
        </authorList>
    </citation>
    <scope>NUCLEOTIDE SEQUENCE [LARGE SCALE GENOMIC DNA]</scope>
    <source>
        <strain evidence="8 9">DSM 101727</strain>
    </source>
</reference>
<feature type="transmembrane region" description="Helical" evidence="7">
    <location>
        <begin position="67"/>
        <end position="85"/>
    </location>
</feature>
<comment type="subcellular location">
    <subcellularLocation>
        <location evidence="1">Endomembrane system</location>
        <topology evidence="1">Multi-pass membrane protein</topology>
    </subcellularLocation>
</comment>
<feature type="transmembrane region" description="Helical" evidence="7">
    <location>
        <begin position="150"/>
        <end position="176"/>
    </location>
</feature>
<sequence length="491" mass="50917">MSTRMTDRVDRFFLVSARKSTLAREVRGGLATFFAMSYIVVLNPLIIGTAKDRNGELIAGGTDVTTSVVAVAGVTALTAGVLTILMGVVGRYPFAIAVGLGLNSFLAVGVASQTTWPEAMGLVLLEGLIIMVLVLTRVRTAIMHAIPADLKTAIGVGIGLFLVLIGLVDAGIVRRIPDAAGTTVPVGFGVGGELEGWPILVFVVGLVLTAILVVRRVPGAIVIGILSSTVLAIVVEAVFHPGPSVVDGKPVSPTGWQLNVPRAPTDWFALPDLSLVGQVDPFGAFGRIGVIAALMIVFALLLSDFFDTMGTVVGLTAQADLLDSKGQVPGIGRVLFVDSLAATLGGAASSSSNTTYVESSAGIGEGARTGIASVITGSLFLAAMFFAPLVTVVPFEAATPALVVVGLAMVSQIRHIDFTDNGILLPALLTAVLMPFTYSISVGIGAGLISYVILRVFQGRAREIHALLWITAGLFAIYFATHPLKSLFGIE</sequence>
<protein>
    <submittedName>
        <fullName evidence="8">AGZA family xanthine/uracil permease-like MFS transporter</fullName>
    </submittedName>
</protein>
<keyword evidence="5 7" id="KW-1133">Transmembrane helix</keyword>
<dbReference type="EMBL" id="SGWQ01000006">
    <property type="protein sequence ID" value="RZS36868.1"/>
    <property type="molecule type" value="Genomic_DNA"/>
</dbReference>
<accession>A0A4Q7KJV6</accession>
<evidence type="ECO:0000256" key="5">
    <source>
        <dbReference type="ARBA" id="ARBA00022989"/>
    </source>
</evidence>
<dbReference type="Pfam" id="PF00860">
    <property type="entry name" value="Xan_ur_permease"/>
    <property type="match status" value="1"/>
</dbReference>
<feature type="transmembrane region" description="Helical" evidence="7">
    <location>
        <begin position="423"/>
        <end position="454"/>
    </location>
</feature>
<keyword evidence="4 7" id="KW-0812">Transmembrane</keyword>
<keyword evidence="3" id="KW-0813">Transport</keyword>
<proteinExistence type="inferred from homology"/>
<evidence type="ECO:0000256" key="2">
    <source>
        <dbReference type="ARBA" id="ARBA00005697"/>
    </source>
</evidence>
<evidence type="ECO:0000256" key="1">
    <source>
        <dbReference type="ARBA" id="ARBA00004127"/>
    </source>
</evidence>
<feature type="transmembrane region" description="Helical" evidence="7">
    <location>
        <begin position="92"/>
        <end position="113"/>
    </location>
</feature>
<feature type="transmembrane region" description="Helical" evidence="7">
    <location>
        <begin position="221"/>
        <end position="239"/>
    </location>
</feature>
<dbReference type="Proteomes" id="UP000294257">
    <property type="component" value="Unassembled WGS sequence"/>
</dbReference>
<comment type="similarity">
    <text evidence="2">Belongs to the nucleobase:cation symporter-2 (NCS2) (TC 2.A.40) family. Azg-like subfamily.</text>
</comment>
<feature type="transmembrane region" description="Helical" evidence="7">
    <location>
        <begin position="119"/>
        <end position="138"/>
    </location>
</feature>
<keyword evidence="6 7" id="KW-0472">Membrane</keyword>
<evidence type="ECO:0000313" key="8">
    <source>
        <dbReference type="EMBL" id="RZS36868.1"/>
    </source>
</evidence>
<feature type="transmembrane region" description="Helical" evidence="7">
    <location>
        <begin position="282"/>
        <end position="302"/>
    </location>
</feature>
<dbReference type="InterPro" id="IPR045018">
    <property type="entry name" value="Azg-like"/>
</dbReference>
<dbReference type="OrthoDB" id="9808458at2"/>
<organism evidence="8 9">
    <name type="scientific">Herbihabitans rhizosphaerae</name>
    <dbReference type="NCBI Taxonomy" id="1872711"/>
    <lineage>
        <taxon>Bacteria</taxon>
        <taxon>Bacillati</taxon>
        <taxon>Actinomycetota</taxon>
        <taxon>Actinomycetes</taxon>
        <taxon>Pseudonocardiales</taxon>
        <taxon>Pseudonocardiaceae</taxon>
        <taxon>Herbihabitans</taxon>
    </lineage>
</organism>
<dbReference type="InterPro" id="IPR006043">
    <property type="entry name" value="NCS2"/>
</dbReference>
<feature type="transmembrane region" description="Helical" evidence="7">
    <location>
        <begin position="28"/>
        <end position="47"/>
    </location>
</feature>
<evidence type="ECO:0000256" key="6">
    <source>
        <dbReference type="ARBA" id="ARBA00023136"/>
    </source>
</evidence>
<dbReference type="GO" id="GO:0005345">
    <property type="term" value="F:purine nucleobase transmembrane transporter activity"/>
    <property type="evidence" value="ECO:0007669"/>
    <property type="project" value="TreeGrafter"/>
</dbReference>
<feature type="transmembrane region" description="Helical" evidence="7">
    <location>
        <begin position="196"/>
        <end position="214"/>
    </location>
</feature>
<dbReference type="PANTHER" id="PTHR43337:SF1">
    <property type="entry name" value="XANTHINE_URACIL PERMEASE C887.17-RELATED"/>
    <property type="match status" value="1"/>
</dbReference>
<evidence type="ECO:0000256" key="4">
    <source>
        <dbReference type="ARBA" id="ARBA00022692"/>
    </source>
</evidence>